<dbReference type="EMBL" id="KN831947">
    <property type="protein sequence ID" value="KIO12347.1"/>
    <property type="molecule type" value="Genomic_DNA"/>
</dbReference>
<organism evidence="1 2">
    <name type="scientific">Pisolithus tinctorius Marx 270</name>
    <dbReference type="NCBI Taxonomy" id="870435"/>
    <lineage>
        <taxon>Eukaryota</taxon>
        <taxon>Fungi</taxon>
        <taxon>Dikarya</taxon>
        <taxon>Basidiomycota</taxon>
        <taxon>Agaricomycotina</taxon>
        <taxon>Agaricomycetes</taxon>
        <taxon>Agaricomycetidae</taxon>
        <taxon>Boletales</taxon>
        <taxon>Sclerodermatineae</taxon>
        <taxon>Pisolithaceae</taxon>
        <taxon>Pisolithus</taxon>
    </lineage>
</organism>
<dbReference type="OrthoDB" id="2841294at2759"/>
<dbReference type="HOGENOM" id="CLU_137500_0_0_1"/>
<accession>A0A0C3KS96</accession>
<proteinExistence type="predicted"/>
<dbReference type="Pfam" id="PF19271">
    <property type="entry name" value="Nis1"/>
    <property type="match status" value="1"/>
</dbReference>
<dbReference type="AlphaFoldDB" id="A0A0C3KS96"/>
<evidence type="ECO:0000313" key="2">
    <source>
        <dbReference type="Proteomes" id="UP000054217"/>
    </source>
</evidence>
<dbReference type="InterPro" id="IPR045469">
    <property type="entry name" value="Nis1"/>
</dbReference>
<dbReference type="InParanoid" id="A0A0C3KS96"/>
<protein>
    <submittedName>
        <fullName evidence="1">Uncharacterized protein</fullName>
    </submittedName>
</protein>
<dbReference type="Proteomes" id="UP000054217">
    <property type="component" value="Unassembled WGS sequence"/>
</dbReference>
<gene>
    <name evidence="1" type="ORF">M404DRAFT_993350</name>
</gene>
<name>A0A0C3KS96_PISTI</name>
<keyword evidence="2" id="KW-1185">Reference proteome</keyword>
<reference evidence="1 2" key="1">
    <citation type="submission" date="2014-04" db="EMBL/GenBank/DDBJ databases">
        <authorList>
            <consortium name="DOE Joint Genome Institute"/>
            <person name="Kuo A."/>
            <person name="Kohler A."/>
            <person name="Costa M.D."/>
            <person name="Nagy L.G."/>
            <person name="Floudas D."/>
            <person name="Copeland A."/>
            <person name="Barry K.W."/>
            <person name="Cichocki N."/>
            <person name="Veneault-Fourrey C."/>
            <person name="LaButti K."/>
            <person name="Lindquist E.A."/>
            <person name="Lipzen A."/>
            <person name="Lundell T."/>
            <person name="Morin E."/>
            <person name="Murat C."/>
            <person name="Sun H."/>
            <person name="Tunlid A."/>
            <person name="Henrissat B."/>
            <person name="Grigoriev I.V."/>
            <person name="Hibbett D.S."/>
            <person name="Martin F."/>
            <person name="Nordberg H.P."/>
            <person name="Cantor M.N."/>
            <person name="Hua S.X."/>
        </authorList>
    </citation>
    <scope>NUCLEOTIDE SEQUENCE [LARGE SCALE GENOMIC DNA]</scope>
    <source>
        <strain evidence="1 2">Marx 270</strain>
    </source>
</reference>
<reference evidence="2" key="2">
    <citation type="submission" date="2015-01" db="EMBL/GenBank/DDBJ databases">
        <title>Evolutionary Origins and Diversification of the Mycorrhizal Mutualists.</title>
        <authorList>
            <consortium name="DOE Joint Genome Institute"/>
            <consortium name="Mycorrhizal Genomics Consortium"/>
            <person name="Kohler A."/>
            <person name="Kuo A."/>
            <person name="Nagy L.G."/>
            <person name="Floudas D."/>
            <person name="Copeland A."/>
            <person name="Barry K.W."/>
            <person name="Cichocki N."/>
            <person name="Veneault-Fourrey C."/>
            <person name="LaButti K."/>
            <person name="Lindquist E.A."/>
            <person name="Lipzen A."/>
            <person name="Lundell T."/>
            <person name="Morin E."/>
            <person name="Murat C."/>
            <person name="Riley R."/>
            <person name="Ohm R."/>
            <person name="Sun H."/>
            <person name="Tunlid A."/>
            <person name="Henrissat B."/>
            <person name="Grigoriev I.V."/>
            <person name="Hibbett D.S."/>
            <person name="Martin F."/>
        </authorList>
    </citation>
    <scope>NUCLEOTIDE SEQUENCE [LARGE SCALE GENOMIC DNA]</scope>
    <source>
        <strain evidence="2">Marx 270</strain>
    </source>
</reference>
<evidence type="ECO:0000313" key="1">
    <source>
        <dbReference type="EMBL" id="KIO12347.1"/>
    </source>
</evidence>
<sequence>MDAFTLLRYSITPLLQDPHIFKSSMKFYAFVTVLAAIVASALGQTIELGSPQNGDVLTIGKNFTVQVVQPDSLASVIQIGIALSIDNCNNGVCPQPTEQLGNVLYAGPWTPTGHAQGGFYQNFTFQLDQYSTTGPAVFTLSHFCLLGAGPVPFTEFRNASVTIQS</sequence>